<dbReference type="InterPro" id="IPR036264">
    <property type="entry name" value="Bact_exopeptidase_dim_dom"/>
</dbReference>
<dbReference type="Pfam" id="PF07687">
    <property type="entry name" value="M20_dimer"/>
    <property type="match status" value="1"/>
</dbReference>
<dbReference type="Proteomes" id="UP001200430">
    <property type="component" value="Unassembled WGS sequence"/>
</dbReference>
<reference evidence="2 3" key="1">
    <citation type="submission" date="2022-01" db="EMBL/GenBank/DDBJ databases">
        <title>Dethiosulfovibrio faecalis sp. nov., a novel proteolytic, non-sulfur-reducing bacterium isolated from a marine aquaculture solid waste bioreactor.</title>
        <authorList>
            <person name="Grabowski S."/>
            <person name="Apolinario E."/>
            <person name="Schneider N."/>
            <person name="Marshall C.W."/>
            <person name="Sowers K.R."/>
        </authorList>
    </citation>
    <scope>NUCLEOTIDE SEQUENCE [LARGE SCALE GENOMIC DNA]</scope>
    <source>
        <strain evidence="2 3">DSM 12537</strain>
    </source>
</reference>
<dbReference type="SUPFAM" id="SSF55031">
    <property type="entry name" value="Bacterial exopeptidase dimerisation domain"/>
    <property type="match status" value="1"/>
</dbReference>
<sequence>MLDNIKKKAKEIKGDIAAWRHHFHSHPELSYQETETAARIASILRDMGYDDVKVGCKGRDICVVADLDTGRPGRCIALRADIDALAVQEERDVPYRSKNDGVMHACGHDAHASMLLGAAKILKDIEPELKGKVRLIFQHAEERGGGARELVEEGVLDGVDAVFGQHIWSPVPSGSISYCYGPTMASADQFELRIQGKGGHGSMPHLSIDPVVAACSVVSAWQTIVSREVDPLDAAVISVGEIKSGSVFNAIPDSATIKGTTRTFDPAVRELLAKRMEETAVAICSGLRCQAEFEYKFMLPPTITDPEFTRFAVEVAKKVLGEDKVVEARPTMGAEDFSYYLQERPGTFMFLGTGNEDKDMTYPQHHPKYCVDDDVLDLGAAMSASIAWSYLKEGE</sequence>
<dbReference type="RefSeq" id="WP_236100171.1">
    <property type="nucleotide sequence ID" value="NZ_JAKGUD010000016.1"/>
</dbReference>
<name>A0ABS9EQJ5_9BACT</name>
<dbReference type="PANTHER" id="PTHR11014">
    <property type="entry name" value="PEPTIDASE M20 FAMILY MEMBER"/>
    <property type="match status" value="1"/>
</dbReference>
<accession>A0ABS9EQJ5</accession>
<dbReference type="SUPFAM" id="SSF53187">
    <property type="entry name" value="Zn-dependent exopeptidases"/>
    <property type="match status" value="1"/>
</dbReference>
<evidence type="ECO:0000313" key="3">
    <source>
        <dbReference type="Proteomes" id="UP001200430"/>
    </source>
</evidence>
<dbReference type="Gene3D" id="3.30.70.360">
    <property type="match status" value="1"/>
</dbReference>
<organism evidence="2 3">
    <name type="scientific">Dethiosulfovibrio marinus</name>
    <dbReference type="NCBI Taxonomy" id="133532"/>
    <lineage>
        <taxon>Bacteria</taxon>
        <taxon>Thermotogati</taxon>
        <taxon>Synergistota</taxon>
        <taxon>Synergistia</taxon>
        <taxon>Synergistales</taxon>
        <taxon>Dethiosulfovibrionaceae</taxon>
        <taxon>Dethiosulfovibrio</taxon>
    </lineage>
</organism>
<dbReference type="InterPro" id="IPR017439">
    <property type="entry name" value="Amidohydrolase"/>
</dbReference>
<evidence type="ECO:0000259" key="1">
    <source>
        <dbReference type="Pfam" id="PF07687"/>
    </source>
</evidence>
<dbReference type="NCBIfam" id="TIGR01891">
    <property type="entry name" value="amidohydrolases"/>
    <property type="match status" value="1"/>
</dbReference>
<evidence type="ECO:0000313" key="2">
    <source>
        <dbReference type="EMBL" id="MCF4143470.1"/>
    </source>
</evidence>
<gene>
    <name evidence="2" type="ORF">L2W38_11670</name>
</gene>
<dbReference type="Gene3D" id="3.40.630.10">
    <property type="entry name" value="Zn peptidases"/>
    <property type="match status" value="1"/>
</dbReference>
<dbReference type="InterPro" id="IPR011650">
    <property type="entry name" value="Peptidase_M20_dimer"/>
</dbReference>
<feature type="domain" description="Peptidase M20 dimerisation" evidence="1">
    <location>
        <begin position="189"/>
        <end position="277"/>
    </location>
</feature>
<dbReference type="InterPro" id="IPR002933">
    <property type="entry name" value="Peptidase_M20"/>
</dbReference>
<protein>
    <submittedName>
        <fullName evidence="2">Amidohydrolase</fullName>
    </submittedName>
</protein>
<proteinExistence type="predicted"/>
<dbReference type="EMBL" id="JAKGUD010000016">
    <property type="protein sequence ID" value="MCF4143470.1"/>
    <property type="molecule type" value="Genomic_DNA"/>
</dbReference>
<dbReference type="PANTHER" id="PTHR11014:SF63">
    <property type="entry name" value="METALLOPEPTIDASE, PUTATIVE (AFU_ORTHOLOGUE AFUA_6G09600)-RELATED"/>
    <property type="match status" value="1"/>
</dbReference>
<dbReference type="PIRSF" id="PIRSF005962">
    <property type="entry name" value="Pept_M20D_amidohydro"/>
    <property type="match status" value="1"/>
</dbReference>
<keyword evidence="3" id="KW-1185">Reference proteome</keyword>
<dbReference type="Pfam" id="PF01546">
    <property type="entry name" value="Peptidase_M20"/>
    <property type="match status" value="1"/>
</dbReference>
<comment type="caution">
    <text evidence="2">The sequence shown here is derived from an EMBL/GenBank/DDBJ whole genome shotgun (WGS) entry which is preliminary data.</text>
</comment>